<dbReference type="AlphaFoldDB" id="A0A5B6WGZ7"/>
<reference evidence="3" key="1">
    <citation type="journal article" date="2019" name="Plant Biotechnol. J.">
        <title>Genome sequencing of the Australian wild diploid species Gossypium australe highlights disease resistance and delayed gland morphogenesis.</title>
        <authorList>
            <person name="Cai Y."/>
            <person name="Cai X."/>
            <person name="Wang Q."/>
            <person name="Wang P."/>
            <person name="Zhang Y."/>
            <person name="Cai C."/>
            <person name="Xu Y."/>
            <person name="Wang K."/>
            <person name="Zhou Z."/>
            <person name="Wang C."/>
            <person name="Geng S."/>
            <person name="Li B."/>
            <person name="Dong Q."/>
            <person name="Hou Y."/>
            <person name="Wang H."/>
            <person name="Ai P."/>
            <person name="Liu Z."/>
            <person name="Yi F."/>
            <person name="Sun M."/>
            <person name="An G."/>
            <person name="Cheng J."/>
            <person name="Zhang Y."/>
            <person name="Shi Q."/>
            <person name="Xie Y."/>
            <person name="Shi X."/>
            <person name="Chang Y."/>
            <person name="Huang F."/>
            <person name="Chen Y."/>
            <person name="Hong S."/>
            <person name="Mi L."/>
            <person name="Sun Q."/>
            <person name="Zhang L."/>
            <person name="Zhou B."/>
            <person name="Peng R."/>
            <person name="Zhang X."/>
            <person name="Liu F."/>
        </authorList>
    </citation>
    <scope>NUCLEOTIDE SEQUENCE [LARGE SCALE GENOMIC DNA]</scope>
    <source>
        <strain evidence="3">cv. PA1801</strain>
    </source>
</reference>
<dbReference type="PANTHER" id="PTHR11439:SF467">
    <property type="entry name" value="INTEGRASE CATALYTIC DOMAIN-CONTAINING PROTEIN"/>
    <property type="match status" value="1"/>
</dbReference>
<accession>A0A5B6WGZ7</accession>
<feature type="domain" description="Reverse transcriptase Ty1/copia-type" evidence="1">
    <location>
        <begin position="2"/>
        <end position="82"/>
    </location>
</feature>
<dbReference type="Proteomes" id="UP000325315">
    <property type="component" value="Unassembled WGS sequence"/>
</dbReference>
<sequence>MILLVVYVYGIVITKRDDTGILALKSFHHTQFQTKDLGQLNYFLDIEVTRSKKGIVLSQRKYTLNLLEETRKSGCKPCSMPMDSNLKLMKEDNDSFEDPERYKRLVGKSNFLTITRLDIAYSIRVVSQFMSSPIVKHWVALEQILCYLNRAPGQGPLYQNYGHTSIECFTDVDWARSRWIGDQLPVTVFLWEEILFLRKARSKV</sequence>
<dbReference type="InterPro" id="IPR013103">
    <property type="entry name" value="RVT_2"/>
</dbReference>
<gene>
    <name evidence="2" type="ORF">EPI10_020589</name>
</gene>
<name>A0A5B6WGZ7_9ROSI</name>
<evidence type="ECO:0000313" key="3">
    <source>
        <dbReference type="Proteomes" id="UP000325315"/>
    </source>
</evidence>
<proteinExistence type="predicted"/>
<comment type="caution">
    <text evidence="2">The sequence shown here is derived from an EMBL/GenBank/DDBJ whole genome shotgun (WGS) entry which is preliminary data.</text>
</comment>
<keyword evidence="3" id="KW-1185">Reference proteome</keyword>
<evidence type="ECO:0000259" key="1">
    <source>
        <dbReference type="Pfam" id="PF07727"/>
    </source>
</evidence>
<organism evidence="2 3">
    <name type="scientific">Gossypium australe</name>
    <dbReference type="NCBI Taxonomy" id="47621"/>
    <lineage>
        <taxon>Eukaryota</taxon>
        <taxon>Viridiplantae</taxon>
        <taxon>Streptophyta</taxon>
        <taxon>Embryophyta</taxon>
        <taxon>Tracheophyta</taxon>
        <taxon>Spermatophyta</taxon>
        <taxon>Magnoliopsida</taxon>
        <taxon>eudicotyledons</taxon>
        <taxon>Gunneridae</taxon>
        <taxon>Pentapetalae</taxon>
        <taxon>rosids</taxon>
        <taxon>malvids</taxon>
        <taxon>Malvales</taxon>
        <taxon>Malvaceae</taxon>
        <taxon>Malvoideae</taxon>
        <taxon>Gossypium</taxon>
    </lineage>
</organism>
<dbReference type="OrthoDB" id="1002363at2759"/>
<dbReference type="EMBL" id="SMMG02000003">
    <property type="protein sequence ID" value="KAA3480132.1"/>
    <property type="molecule type" value="Genomic_DNA"/>
</dbReference>
<dbReference type="PANTHER" id="PTHR11439">
    <property type="entry name" value="GAG-POL-RELATED RETROTRANSPOSON"/>
    <property type="match status" value="1"/>
</dbReference>
<dbReference type="Pfam" id="PF07727">
    <property type="entry name" value="RVT_2"/>
    <property type="match status" value="1"/>
</dbReference>
<protein>
    <submittedName>
        <fullName evidence="2">Gag-pol polyprotein</fullName>
    </submittedName>
</protein>
<evidence type="ECO:0000313" key="2">
    <source>
        <dbReference type="EMBL" id="KAA3480132.1"/>
    </source>
</evidence>